<accession>A0A5N5SNR8</accession>
<gene>
    <name evidence="1" type="ORF">Anas_12205</name>
</gene>
<reference evidence="1 2" key="1">
    <citation type="journal article" date="2019" name="PLoS Biol.">
        <title>Sex chromosomes control vertical transmission of feminizing Wolbachia symbionts in an isopod.</title>
        <authorList>
            <person name="Becking T."/>
            <person name="Chebbi M.A."/>
            <person name="Giraud I."/>
            <person name="Moumen B."/>
            <person name="Laverre T."/>
            <person name="Caubet Y."/>
            <person name="Peccoud J."/>
            <person name="Gilbert C."/>
            <person name="Cordaux R."/>
        </authorList>
    </citation>
    <scope>NUCLEOTIDE SEQUENCE [LARGE SCALE GENOMIC DNA]</scope>
    <source>
        <strain evidence="1">ANa2</strain>
        <tissue evidence="1">Whole body excluding digestive tract and cuticle</tissue>
    </source>
</reference>
<organism evidence="1 2">
    <name type="scientific">Armadillidium nasatum</name>
    <dbReference type="NCBI Taxonomy" id="96803"/>
    <lineage>
        <taxon>Eukaryota</taxon>
        <taxon>Metazoa</taxon>
        <taxon>Ecdysozoa</taxon>
        <taxon>Arthropoda</taxon>
        <taxon>Crustacea</taxon>
        <taxon>Multicrustacea</taxon>
        <taxon>Malacostraca</taxon>
        <taxon>Eumalacostraca</taxon>
        <taxon>Peracarida</taxon>
        <taxon>Isopoda</taxon>
        <taxon>Oniscidea</taxon>
        <taxon>Crinocheta</taxon>
        <taxon>Armadillidiidae</taxon>
        <taxon>Armadillidium</taxon>
    </lineage>
</organism>
<protein>
    <submittedName>
        <fullName evidence="1">Uncharacterized protein</fullName>
    </submittedName>
</protein>
<dbReference type="Proteomes" id="UP000326759">
    <property type="component" value="Unassembled WGS sequence"/>
</dbReference>
<keyword evidence="2" id="KW-1185">Reference proteome</keyword>
<proteinExistence type="predicted"/>
<name>A0A5N5SNR8_9CRUS</name>
<comment type="caution">
    <text evidence="1">The sequence shown here is derived from an EMBL/GenBank/DDBJ whole genome shotgun (WGS) entry which is preliminary data.</text>
</comment>
<sequence length="10" mass="1172">MISRLNLNVL</sequence>
<evidence type="ECO:0000313" key="2">
    <source>
        <dbReference type="Proteomes" id="UP000326759"/>
    </source>
</evidence>
<evidence type="ECO:0000313" key="1">
    <source>
        <dbReference type="EMBL" id="KAB7495734.1"/>
    </source>
</evidence>
<dbReference type="EMBL" id="SEYY01022173">
    <property type="protein sequence ID" value="KAB7495734.1"/>
    <property type="molecule type" value="Genomic_DNA"/>
</dbReference>